<evidence type="ECO:0000313" key="1">
    <source>
        <dbReference type="EMBL" id="MED6256377.1"/>
    </source>
</evidence>
<evidence type="ECO:0000313" key="2">
    <source>
        <dbReference type="Proteomes" id="UP001345963"/>
    </source>
</evidence>
<sequence>MWPPKNTSYLKALKENMQPNHNWIPYDNVRLLLNCDSYNKAKRFEDKSVRTGSPTTELESEEEVLERTKRRARPNPIYIDSEEEAETSSAKRRFAKPPEINFPGTTTLSQYSRTPNLNTSGISMIDNQACQYTDEDLTYLTELQAPTTSNVGYTPACSTPKLDFTVHNNGIYISCCLDKDIV</sequence>
<dbReference type="EMBL" id="JAHUTI010074492">
    <property type="protein sequence ID" value="MED6256377.1"/>
    <property type="molecule type" value="Genomic_DNA"/>
</dbReference>
<organism evidence="1 2">
    <name type="scientific">Ataeniobius toweri</name>
    <dbReference type="NCBI Taxonomy" id="208326"/>
    <lineage>
        <taxon>Eukaryota</taxon>
        <taxon>Metazoa</taxon>
        <taxon>Chordata</taxon>
        <taxon>Craniata</taxon>
        <taxon>Vertebrata</taxon>
        <taxon>Euteleostomi</taxon>
        <taxon>Actinopterygii</taxon>
        <taxon>Neopterygii</taxon>
        <taxon>Teleostei</taxon>
        <taxon>Neoteleostei</taxon>
        <taxon>Acanthomorphata</taxon>
        <taxon>Ovalentaria</taxon>
        <taxon>Atherinomorphae</taxon>
        <taxon>Cyprinodontiformes</taxon>
        <taxon>Goodeidae</taxon>
        <taxon>Ataeniobius</taxon>
    </lineage>
</organism>
<keyword evidence="2" id="KW-1185">Reference proteome</keyword>
<accession>A0ABU7C0E4</accession>
<reference evidence="1 2" key="1">
    <citation type="submission" date="2021-07" db="EMBL/GenBank/DDBJ databases">
        <authorList>
            <person name="Palmer J.M."/>
        </authorList>
    </citation>
    <scope>NUCLEOTIDE SEQUENCE [LARGE SCALE GENOMIC DNA]</scope>
    <source>
        <strain evidence="1 2">AT_MEX2019</strain>
        <tissue evidence="1">Muscle</tissue>
    </source>
</reference>
<protein>
    <submittedName>
        <fullName evidence="1">Uncharacterized protein</fullName>
    </submittedName>
</protein>
<comment type="caution">
    <text evidence="1">The sequence shown here is derived from an EMBL/GenBank/DDBJ whole genome shotgun (WGS) entry which is preliminary data.</text>
</comment>
<name>A0ABU7C0E4_9TELE</name>
<gene>
    <name evidence="1" type="ORF">ATANTOWER_024774</name>
</gene>
<proteinExistence type="predicted"/>
<dbReference type="Proteomes" id="UP001345963">
    <property type="component" value="Unassembled WGS sequence"/>
</dbReference>